<evidence type="ECO:0008006" key="3">
    <source>
        <dbReference type="Google" id="ProtNLM"/>
    </source>
</evidence>
<protein>
    <recommendedName>
        <fullName evidence="3">RNase H type-1 domain-containing protein</fullName>
    </recommendedName>
</protein>
<dbReference type="AlphaFoldDB" id="A0A7J7LQ30"/>
<organism evidence="1 2">
    <name type="scientific">Kingdonia uniflora</name>
    <dbReference type="NCBI Taxonomy" id="39325"/>
    <lineage>
        <taxon>Eukaryota</taxon>
        <taxon>Viridiplantae</taxon>
        <taxon>Streptophyta</taxon>
        <taxon>Embryophyta</taxon>
        <taxon>Tracheophyta</taxon>
        <taxon>Spermatophyta</taxon>
        <taxon>Magnoliopsida</taxon>
        <taxon>Ranunculales</taxon>
        <taxon>Circaeasteraceae</taxon>
        <taxon>Kingdonia</taxon>
    </lineage>
</organism>
<dbReference type="SUPFAM" id="SSF53098">
    <property type="entry name" value="Ribonuclease H-like"/>
    <property type="match status" value="1"/>
</dbReference>
<gene>
    <name evidence="1" type="ORF">GIB67_006096</name>
</gene>
<comment type="caution">
    <text evidence="1">The sequence shown here is derived from an EMBL/GenBank/DDBJ whole genome shotgun (WGS) entry which is preliminary data.</text>
</comment>
<dbReference type="PANTHER" id="PTHR47074">
    <property type="entry name" value="BNAC02G40300D PROTEIN"/>
    <property type="match status" value="1"/>
</dbReference>
<keyword evidence="2" id="KW-1185">Reference proteome</keyword>
<feature type="non-terminal residue" evidence="1">
    <location>
        <position position="1"/>
    </location>
</feature>
<proteinExistence type="predicted"/>
<dbReference type="OrthoDB" id="1906820at2759"/>
<dbReference type="EMBL" id="JACGCM010002114">
    <property type="protein sequence ID" value="KAF6144604.1"/>
    <property type="molecule type" value="Genomic_DNA"/>
</dbReference>
<dbReference type="InterPro" id="IPR052929">
    <property type="entry name" value="RNase_H-like_EbsB-rel"/>
</dbReference>
<evidence type="ECO:0000313" key="2">
    <source>
        <dbReference type="Proteomes" id="UP000541444"/>
    </source>
</evidence>
<dbReference type="Proteomes" id="UP000541444">
    <property type="component" value="Unassembled WGS sequence"/>
</dbReference>
<dbReference type="PANTHER" id="PTHR47074:SF11">
    <property type="entry name" value="REVERSE TRANSCRIPTASE-LIKE PROTEIN"/>
    <property type="match status" value="1"/>
</dbReference>
<name>A0A7J7LQ30_9MAGN</name>
<sequence length="119" mass="13315">VPVRISQTLNKIIANESFSRHERSIIKVPWGIPEPGWVKINVDASICKNKCFNCIGFVIRDANNVFDAARVSSYRFASAEEGEATAVLNAIRWAQERGHQLSLSKQMSRPSIPFSGREV</sequence>
<dbReference type="InterPro" id="IPR012337">
    <property type="entry name" value="RNaseH-like_sf"/>
</dbReference>
<evidence type="ECO:0000313" key="1">
    <source>
        <dbReference type="EMBL" id="KAF6144604.1"/>
    </source>
</evidence>
<accession>A0A7J7LQ30</accession>
<reference evidence="1 2" key="1">
    <citation type="journal article" date="2020" name="IScience">
        <title>Genome Sequencing of the Endangered Kingdonia uniflora (Circaeasteraceae, Ranunculales) Reveals Potential Mechanisms of Evolutionary Specialization.</title>
        <authorList>
            <person name="Sun Y."/>
            <person name="Deng T."/>
            <person name="Zhang A."/>
            <person name="Moore M.J."/>
            <person name="Landis J.B."/>
            <person name="Lin N."/>
            <person name="Zhang H."/>
            <person name="Zhang X."/>
            <person name="Huang J."/>
            <person name="Zhang X."/>
            <person name="Sun H."/>
            <person name="Wang H."/>
        </authorList>
    </citation>
    <scope>NUCLEOTIDE SEQUENCE [LARGE SCALE GENOMIC DNA]</scope>
    <source>
        <strain evidence="1">TB1705</strain>
        <tissue evidence="1">Leaf</tissue>
    </source>
</reference>